<keyword evidence="1" id="KW-0472">Membrane</keyword>
<sequence>MESKHGGGRLMIYRLMMWVGVLAVVVLLGAVFYFSWIPNPRLGELGWMPEGLGDVVDRFSRLRTGVPFVGLGLVTGFFLRRKRRPLGDWGLVFLFLVCVVFTAELGQINLPRRVLDWQDILWGIVGSAVGMIAMWKRPSTR</sequence>
<evidence type="ECO:0008006" key="4">
    <source>
        <dbReference type="Google" id="ProtNLM"/>
    </source>
</evidence>
<reference evidence="3" key="1">
    <citation type="journal article" date="2019" name="Int. J. Syst. Evol. Microbiol.">
        <title>The Global Catalogue of Microorganisms (GCM) 10K type strain sequencing project: providing services to taxonomists for standard genome sequencing and annotation.</title>
        <authorList>
            <consortium name="The Broad Institute Genomics Platform"/>
            <consortium name="The Broad Institute Genome Sequencing Center for Infectious Disease"/>
            <person name="Wu L."/>
            <person name="Ma J."/>
        </authorList>
    </citation>
    <scope>NUCLEOTIDE SEQUENCE [LARGE SCALE GENOMIC DNA]</scope>
    <source>
        <strain evidence="3">CGMCC 4.7106</strain>
    </source>
</reference>
<keyword evidence="1" id="KW-1133">Transmembrane helix</keyword>
<feature type="transmembrane region" description="Helical" evidence="1">
    <location>
        <begin position="120"/>
        <end position="135"/>
    </location>
</feature>
<dbReference type="Proteomes" id="UP001597375">
    <property type="component" value="Unassembled WGS sequence"/>
</dbReference>
<feature type="transmembrane region" description="Helical" evidence="1">
    <location>
        <begin position="91"/>
        <end position="108"/>
    </location>
</feature>
<evidence type="ECO:0000256" key="1">
    <source>
        <dbReference type="SAM" id="Phobius"/>
    </source>
</evidence>
<dbReference type="EMBL" id="JBHUIT010000003">
    <property type="protein sequence ID" value="MFD2256101.1"/>
    <property type="molecule type" value="Genomic_DNA"/>
</dbReference>
<comment type="caution">
    <text evidence="2">The sequence shown here is derived from an EMBL/GenBank/DDBJ whole genome shotgun (WGS) entry which is preliminary data.</text>
</comment>
<evidence type="ECO:0000313" key="3">
    <source>
        <dbReference type="Proteomes" id="UP001597375"/>
    </source>
</evidence>
<feature type="transmembrane region" description="Helical" evidence="1">
    <location>
        <begin position="62"/>
        <end position="79"/>
    </location>
</feature>
<gene>
    <name evidence="2" type="ORF">ACFSSA_05375</name>
</gene>
<keyword evidence="3" id="KW-1185">Reference proteome</keyword>
<dbReference type="RefSeq" id="WP_386819040.1">
    <property type="nucleotide sequence ID" value="NZ_JBHUIT010000003.1"/>
</dbReference>
<name>A0ABW5D916_9BACT</name>
<feature type="transmembrane region" description="Helical" evidence="1">
    <location>
        <begin position="12"/>
        <end position="36"/>
    </location>
</feature>
<accession>A0ABW5D916</accession>
<keyword evidence="1" id="KW-0812">Transmembrane</keyword>
<protein>
    <recommendedName>
        <fullName evidence="4">VanZ-like domain-containing protein</fullName>
    </recommendedName>
</protein>
<organism evidence="2 3">
    <name type="scientific">Luteolibacter algae</name>
    <dbReference type="NCBI Taxonomy" id="454151"/>
    <lineage>
        <taxon>Bacteria</taxon>
        <taxon>Pseudomonadati</taxon>
        <taxon>Verrucomicrobiota</taxon>
        <taxon>Verrucomicrobiia</taxon>
        <taxon>Verrucomicrobiales</taxon>
        <taxon>Verrucomicrobiaceae</taxon>
        <taxon>Luteolibacter</taxon>
    </lineage>
</organism>
<evidence type="ECO:0000313" key="2">
    <source>
        <dbReference type="EMBL" id="MFD2256101.1"/>
    </source>
</evidence>
<proteinExistence type="predicted"/>